<dbReference type="Gene3D" id="1.10.10.10">
    <property type="entry name" value="Winged helix-like DNA-binding domain superfamily/Winged helix DNA-binding domain"/>
    <property type="match status" value="1"/>
</dbReference>
<evidence type="ECO:0000259" key="2">
    <source>
        <dbReference type="Pfam" id="PF14947"/>
    </source>
</evidence>
<feature type="domain" description="ArnR1-like winged helix-turn-helix" evidence="2">
    <location>
        <begin position="4"/>
        <end position="78"/>
    </location>
</feature>
<reference evidence="3 4" key="1">
    <citation type="journal article" date="2009" name="Proc. Natl. Acad. Sci. U.S.A.">
        <title>Biogeography of the Sulfolobus islandicus pan-genome.</title>
        <authorList>
            <person name="Reno M.L."/>
            <person name="Held N.L."/>
            <person name="Fields C.J."/>
            <person name="Burke P.V."/>
            <person name="Whitaker R.J."/>
        </authorList>
    </citation>
    <scope>NUCLEOTIDE SEQUENCE [LARGE SCALE GENOMIC DNA]</scope>
    <source>
        <strain evidence="4">L.S.2.15 / Lassen #1</strain>
    </source>
</reference>
<dbReference type="InterPro" id="IPR036388">
    <property type="entry name" value="WH-like_DNA-bd_sf"/>
</dbReference>
<dbReference type="KEGG" id="sis:LS215_1008"/>
<dbReference type="AlphaFoldDB" id="C3MNT0"/>
<evidence type="ECO:0000313" key="4">
    <source>
        <dbReference type="Proteomes" id="UP000001747"/>
    </source>
</evidence>
<proteinExistence type="predicted"/>
<accession>C3MNT0</accession>
<sequence>MSRKRNRMEIIANILEECKGGIKKTRLMYKTNLSYRLFCKYTRLLEKKGLITFVDNEYRLTAKGYDYLNRVKEYINLLKKLKEMRESLEDLKDEKQLIKR</sequence>
<name>C3MNT0_SACI2</name>
<dbReference type="InterPro" id="IPR038723">
    <property type="entry name" value="ArnR1-like_HTH"/>
</dbReference>
<gene>
    <name evidence="3" type="ordered locus">LS215_1008</name>
</gene>
<dbReference type="Pfam" id="PF14947">
    <property type="entry name" value="HTH_45"/>
    <property type="match status" value="1"/>
</dbReference>
<protein>
    <recommendedName>
        <fullName evidence="2">ArnR1-like winged helix-turn-helix domain-containing protein</fullName>
    </recommendedName>
</protein>
<dbReference type="EMBL" id="CP001399">
    <property type="protein sequence ID" value="ACP35043.1"/>
    <property type="molecule type" value="Genomic_DNA"/>
</dbReference>
<dbReference type="HOGENOM" id="CLU_159725_2_0_2"/>
<organism evidence="3 4">
    <name type="scientific">Saccharolobus islandicus (strain L.S.2.15 / Lassen #1)</name>
    <name type="common">Sulfolobus islandicus</name>
    <dbReference type="NCBI Taxonomy" id="429572"/>
    <lineage>
        <taxon>Archaea</taxon>
        <taxon>Thermoproteota</taxon>
        <taxon>Thermoprotei</taxon>
        <taxon>Sulfolobales</taxon>
        <taxon>Sulfolobaceae</taxon>
        <taxon>Saccharolobus</taxon>
    </lineage>
</organism>
<dbReference type="GeneID" id="7797512"/>
<evidence type="ECO:0000313" key="3">
    <source>
        <dbReference type="EMBL" id="ACP35043.1"/>
    </source>
</evidence>
<dbReference type="SUPFAM" id="SSF46785">
    <property type="entry name" value="Winged helix' DNA-binding domain"/>
    <property type="match status" value="1"/>
</dbReference>
<dbReference type="Proteomes" id="UP000001747">
    <property type="component" value="Chromosome"/>
</dbReference>
<dbReference type="InterPro" id="IPR036390">
    <property type="entry name" value="WH_DNA-bd_sf"/>
</dbReference>
<evidence type="ECO:0000256" key="1">
    <source>
        <dbReference type="SAM" id="Coils"/>
    </source>
</evidence>
<keyword evidence="1" id="KW-0175">Coiled coil</keyword>
<dbReference type="OrthoDB" id="34509at2157"/>
<dbReference type="RefSeq" id="WP_012713411.1">
    <property type="nucleotide sequence ID" value="NC_012589.1"/>
</dbReference>
<feature type="coiled-coil region" evidence="1">
    <location>
        <begin position="71"/>
        <end position="98"/>
    </location>
</feature>